<comment type="similarity">
    <text evidence="2">Belongs to the engrailed homeobox family.</text>
</comment>
<dbReference type="InterPro" id="IPR017970">
    <property type="entry name" value="Homeobox_CS"/>
</dbReference>
<reference evidence="10 11" key="1">
    <citation type="journal article" date="2014" name="Genome Announc.">
        <title>Draft genome sequence of the pathogenic fungus Scedosporium apiospermum.</title>
        <authorList>
            <person name="Vandeputte P."/>
            <person name="Ghamrawi S."/>
            <person name="Rechenmann M."/>
            <person name="Iltis A."/>
            <person name="Giraud S."/>
            <person name="Fleury M."/>
            <person name="Thornton C."/>
            <person name="Delhaes L."/>
            <person name="Meyer W."/>
            <person name="Papon N."/>
            <person name="Bouchara J.P."/>
        </authorList>
    </citation>
    <scope>NUCLEOTIDE SEQUENCE [LARGE SCALE GENOMIC DNA]</scope>
    <source>
        <strain evidence="10 11">IHEM 14462</strain>
    </source>
</reference>
<dbReference type="SMART" id="SM00389">
    <property type="entry name" value="HOX"/>
    <property type="match status" value="1"/>
</dbReference>
<dbReference type="PROSITE" id="PS00027">
    <property type="entry name" value="HOMEOBOX_1"/>
    <property type="match status" value="1"/>
</dbReference>
<keyword evidence="11" id="KW-1185">Reference proteome</keyword>
<feature type="region of interest" description="Disordered" evidence="8">
    <location>
        <begin position="121"/>
        <end position="213"/>
    </location>
</feature>
<dbReference type="InterPro" id="IPR009057">
    <property type="entry name" value="Homeodomain-like_sf"/>
</dbReference>
<feature type="compositionally biased region" description="Basic and acidic residues" evidence="8">
    <location>
        <begin position="132"/>
        <end position="142"/>
    </location>
</feature>
<feature type="region of interest" description="Disordered" evidence="8">
    <location>
        <begin position="426"/>
        <end position="466"/>
    </location>
</feature>
<feature type="compositionally biased region" description="Polar residues" evidence="8">
    <location>
        <begin position="444"/>
        <end position="460"/>
    </location>
</feature>
<organism evidence="10 11">
    <name type="scientific">Pseudallescheria apiosperma</name>
    <name type="common">Scedosporium apiospermum</name>
    <dbReference type="NCBI Taxonomy" id="563466"/>
    <lineage>
        <taxon>Eukaryota</taxon>
        <taxon>Fungi</taxon>
        <taxon>Dikarya</taxon>
        <taxon>Ascomycota</taxon>
        <taxon>Pezizomycotina</taxon>
        <taxon>Sordariomycetes</taxon>
        <taxon>Hypocreomycetidae</taxon>
        <taxon>Microascales</taxon>
        <taxon>Microascaceae</taxon>
        <taxon>Scedosporium</taxon>
    </lineage>
</organism>
<evidence type="ECO:0000256" key="5">
    <source>
        <dbReference type="ARBA" id="ARBA00023242"/>
    </source>
</evidence>
<dbReference type="EMBL" id="JOWA01000088">
    <property type="protein sequence ID" value="KEZ44633.1"/>
    <property type="molecule type" value="Genomic_DNA"/>
</dbReference>
<evidence type="ECO:0000256" key="4">
    <source>
        <dbReference type="ARBA" id="ARBA00023155"/>
    </source>
</evidence>
<comment type="subcellular location">
    <subcellularLocation>
        <location evidence="1 6 7">Nucleus</location>
    </subcellularLocation>
</comment>
<dbReference type="AlphaFoldDB" id="A0A084GBC1"/>
<dbReference type="KEGG" id="sapo:SAPIO_CDS3676"/>
<dbReference type="GO" id="GO:0000981">
    <property type="term" value="F:DNA-binding transcription factor activity, RNA polymerase II-specific"/>
    <property type="evidence" value="ECO:0007669"/>
    <property type="project" value="InterPro"/>
</dbReference>
<dbReference type="OMA" id="HARINNW"/>
<gene>
    <name evidence="10" type="ORF">SAPIO_CDS3676</name>
</gene>
<evidence type="ECO:0000313" key="10">
    <source>
        <dbReference type="EMBL" id="KEZ44633.1"/>
    </source>
</evidence>
<accession>A0A084GBC1</accession>
<evidence type="ECO:0000313" key="11">
    <source>
        <dbReference type="Proteomes" id="UP000028545"/>
    </source>
</evidence>
<dbReference type="HOGENOM" id="CLU_023864_0_0_1"/>
<protein>
    <recommendedName>
        <fullName evidence="9">Homeobox domain-containing protein</fullName>
    </recommendedName>
</protein>
<dbReference type="VEuPathDB" id="FungiDB:SAPIO_CDS3676"/>
<evidence type="ECO:0000256" key="3">
    <source>
        <dbReference type="ARBA" id="ARBA00023125"/>
    </source>
</evidence>
<evidence type="ECO:0000256" key="1">
    <source>
        <dbReference type="ARBA" id="ARBA00004123"/>
    </source>
</evidence>
<keyword evidence="4 6" id="KW-0371">Homeobox</keyword>
<evidence type="ECO:0000259" key="9">
    <source>
        <dbReference type="PROSITE" id="PS50071"/>
    </source>
</evidence>
<dbReference type="OrthoDB" id="6159439at2759"/>
<evidence type="ECO:0000256" key="6">
    <source>
        <dbReference type="PROSITE-ProRule" id="PRU00108"/>
    </source>
</evidence>
<proteinExistence type="inferred from homology"/>
<evidence type="ECO:0000256" key="2">
    <source>
        <dbReference type="ARBA" id="ARBA00010896"/>
    </source>
</evidence>
<dbReference type="Gene3D" id="1.10.10.60">
    <property type="entry name" value="Homeodomain-like"/>
    <property type="match status" value="1"/>
</dbReference>
<dbReference type="RefSeq" id="XP_016644432.1">
    <property type="nucleotide sequence ID" value="XM_016786426.1"/>
</dbReference>
<name>A0A084GBC1_PSEDA</name>
<feature type="domain" description="Homeobox" evidence="9">
    <location>
        <begin position="64"/>
        <end position="124"/>
    </location>
</feature>
<dbReference type="GeneID" id="27722748"/>
<evidence type="ECO:0000256" key="7">
    <source>
        <dbReference type="RuleBase" id="RU000682"/>
    </source>
</evidence>
<dbReference type="CDD" id="cd00086">
    <property type="entry name" value="homeodomain"/>
    <property type="match status" value="1"/>
</dbReference>
<dbReference type="InterPro" id="IPR050720">
    <property type="entry name" value="Engrailed_Homeobox_TFs"/>
</dbReference>
<comment type="caution">
    <text evidence="10">The sequence shown here is derived from an EMBL/GenBank/DDBJ whole genome shotgun (WGS) entry which is preliminary data.</text>
</comment>
<keyword evidence="3 6" id="KW-0238">DNA-binding</keyword>
<keyword evidence="5 6" id="KW-0539">Nucleus</keyword>
<dbReference type="SUPFAM" id="SSF46689">
    <property type="entry name" value="Homeodomain-like"/>
    <property type="match status" value="1"/>
</dbReference>
<dbReference type="Pfam" id="PF00046">
    <property type="entry name" value="Homeodomain"/>
    <property type="match status" value="1"/>
</dbReference>
<evidence type="ECO:0000256" key="8">
    <source>
        <dbReference type="SAM" id="MobiDB-lite"/>
    </source>
</evidence>
<feature type="region of interest" description="Disordered" evidence="8">
    <location>
        <begin position="351"/>
        <end position="410"/>
    </location>
</feature>
<sequence>MEYYPYQQVQHRLPQTAYTSGLYHTQNPRFQQPQQQQVREIPPQFQFQGHRWMDPYARNSLLQSHRTETKPRLSKGEVEQLEAEFQKNNKPTSNVKKGLAEQMRVEVARINNWFQNRRAKKKQELKAQMQEAKNKAEEDVKVEISPTVDTEEPLPSTKQPDDTTPTKPTIKTEISSPGPLADVNVPSTRASPQQEHSRPESQPNTTYSSHASPDALNFAFNTTSVNSASYGTTQCQDFSSMMTVPCATSDPTAMSVSAPMNCSVEGGADGIGAFSYPYMMFPGSTDEVTSFETQLPMKREMPMAYQDVEATQPAIETGFHDVASEQMNQQGFRIKSPPAVDLAGRRKRPGLALSGLRSSSNGPTTGMDFGGARRVDPGSPMRRVASASGFGPQGIRRFPAQQRQFSDRRQESLLQAARSPNVMASSLNSAMAPPTPSTPVVATQQSLREATVSSNSSSDDNGPFLVYSEVSTHPSALDQSLRTPPATPVTIGDTFTHSIEATLGFAPSDEALLTPGVEFPMRSTEFCLPNYVSDGYMSQPSTPSFPPPQMSMSTAYYASMPSGNTEFNWTDATMVSKSSPHQNHRRQLQFNNFTAQDFNGGK</sequence>
<dbReference type="PANTHER" id="PTHR24341">
    <property type="entry name" value="HOMEOBOX PROTEIN ENGRAILED"/>
    <property type="match status" value="1"/>
</dbReference>
<feature type="DNA-binding region" description="Homeobox" evidence="6">
    <location>
        <begin position="66"/>
        <end position="125"/>
    </location>
</feature>
<feature type="compositionally biased region" description="Low complexity" evidence="8">
    <location>
        <begin position="162"/>
        <end position="172"/>
    </location>
</feature>
<dbReference type="PROSITE" id="PS50071">
    <property type="entry name" value="HOMEOBOX_2"/>
    <property type="match status" value="1"/>
</dbReference>
<feature type="compositionally biased region" description="Polar residues" evidence="8">
    <location>
        <begin position="185"/>
        <end position="211"/>
    </location>
</feature>
<dbReference type="GO" id="GO:0016586">
    <property type="term" value="C:RSC-type complex"/>
    <property type="evidence" value="ECO:0007669"/>
    <property type="project" value="TreeGrafter"/>
</dbReference>
<dbReference type="InterPro" id="IPR001356">
    <property type="entry name" value="HD"/>
</dbReference>
<dbReference type="GO" id="GO:0003677">
    <property type="term" value="F:DNA binding"/>
    <property type="evidence" value="ECO:0007669"/>
    <property type="project" value="UniProtKB-UniRule"/>
</dbReference>
<dbReference type="PANTHER" id="PTHR24341:SF6">
    <property type="entry name" value="HOMEOBOX PROTEIN INVECTED"/>
    <property type="match status" value="1"/>
</dbReference>
<dbReference type="Proteomes" id="UP000028545">
    <property type="component" value="Unassembled WGS sequence"/>
</dbReference>